<protein>
    <submittedName>
        <fullName evidence="2">Uncharacterized protein</fullName>
    </submittedName>
</protein>
<evidence type="ECO:0000313" key="2">
    <source>
        <dbReference type="EMBL" id="TCD60191.1"/>
    </source>
</evidence>
<evidence type="ECO:0000313" key="3">
    <source>
        <dbReference type="Proteomes" id="UP000292702"/>
    </source>
</evidence>
<dbReference type="EMBL" id="RWJN01000641">
    <property type="protein sequence ID" value="TCD60191.1"/>
    <property type="molecule type" value="Genomic_DNA"/>
</dbReference>
<feature type="compositionally biased region" description="Low complexity" evidence="1">
    <location>
        <begin position="566"/>
        <end position="575"/>
    </location>
</feature>
<organism evidence="2 3">
    <name type="scientific">Steccherinum ochraceum</name>
    <dbReference type="NCBI Taxonomy" id="92696"/>
    <lineage>
        <taxon>Eukaryota</taxon>
        <taxon>Fungi</taxon>
        <taxon>Dikarya</taxon>
        <taxon>Basidiomycota</taxon>
        <taxon>Agaricomycotina</taxon>
        <taxon>Agaricomycetes</taxon>
        <taxon>Polyporales</taxon>
        <taxon>Steccherinaceae</taxon>
        <taxon>Steccherinum</taxon>
    </lineage>
</organism>
<comment type="caution">
    <text evidence="2">The sequence shown here is derived from an EMBL/GenBank/DDBJ whole genome shotgun (WGS) entry which is preliminary data.</text>
</comment>
<evidence type="ECO:0000256" key="1">
    <source>
        <dbReference type="SAM" id="MobiDB-lite"/>
    </source>
</evidence>
<proteinExistence type="predicted"/>
<gene>
    <name evidence="2" type="ORF">EIP91_010596</name>
</gene>
<reference evidence="2 3" key="1">
    <citation type="submission" date="2018-11" db="EMBL/GenBank/DDBJ databases">
        <title>Genome assembly of Steccherinum ochraceum LE-BIN_3174, the white-rot fungus of the Steccherinaceae family (The Residual Polyporoid clade, Polyporales, Basidiomycota).</title>
        <authorList>
            <person name="Fedorova T.V."/>
            <person name="Glazunova O.A."/>
            <person name="Landesman E.O."/>
            <person name="Moiseenko K.V."/>
            <person name="Psurtseva N.V."/>
            <person name="Savinova O.S."/>
            <person name="Shakhova N.V."/>
            <person name="Tyazhelova T.V."/>
            <person name="Vasina D.V."/>
        </authorList>
    </citation>
    <scope>NUCLEOTIDE SEQUENCE [LARGE SCALE GENOMIC DNA]</scope>
    <source>
        <strain evidence="2 3">LE-BIN_3174</strain>
    </source>
</reference>
<dbReference type="Proteomes" id="UP000292702">
    <property type="component" value="Unassembled WGS sequence"/>
</dbReference>
<sequence>MSNPAAPTRSSFGDLSKLKIDMAIVEKRLIKGINVGGFPPIPNFTNPSWGSTTPPLREAVSRSPVYLEDSYFYVAWMPHVPFPSGELMTECFCIRSEDMVPVDRDVTSDTTMFVLEASFLTRWESFEEMIERTINIIQAYVFPPPKPTPLRLHAKDYGYRNAYPTAQQMRHAAWKSRAIFSGMLSYLAFLVAYCRQHGIMEPKRKLLEATNTQWYNWVITSREVTSKETMFRKGGFVYALKTTPSLRCKGFLSTCVSAGLPLWFDYGQAGTAFHLLIPLSDMHRDINLTHPQYELAKLHASNAPSTSTTPTSTEPTTPDPSPSASAGPSQSSDGRRRPVQTRIHPVQDVVTGQTSRQTMEEFFQRRQEANANTLKSESPKRRQARLQRVQTFDGPGGQRMPGPKSNARIFVWEKDLEDPTIRTRTIVTKGNWEREWANRRGQRRYDAFRNEWDICSDFGEDSNRFDTEEEENELYGITLDANGYPNVPPAPKEPAEVPMDVDEDPVHPPSHPTPSLASKPPVRTPSVPHPPPPAVIPAATPPPASPASPVPTLSPPQSNPNPTPGPSTLAPAPAAAGPPPLNNSDALTALIAPVPPVESREWQNPSSFASILQFHYGLHADDPVPTITLDGPKPNIRRVLGWLANDDPELDDLALSLLSKPSIPMLGVERLKDGATCRIQRRRYQTDGVRDALPLPNNDCYVFTDMPGNKYPWTLVLHSSTVVMFVLRVGRTESTETVVAQLVAQGMPFSLYRRRESFSTPRGRNVHHQAIATRNVRLGYIPMENTEGGRTYTQPGAKQFRWYMARLREFFAVKSRLRAAIQHGGLVWRIACEFIDVEDDISCDGPGEDSLVHGGQPVHWYERAPNQPTGVWPQQMWRDVLSEVEVDFICGVYLDDSNDQPKSLPKHISWWPRPNIFQDSGFYTGYWTPFCEQWYQKRFASLADGSDHPRSPPAFRSSMKYARKPLGKLHHNQLLVSSILLGRIAPPPPQLPPEKVQLHHAD</sequence>
<feature type="compositionally biased region" description="Pro residues" evidence="1">
    <location>
        <begin position="527"/>
        <end position="565"/>
    </location>
</feature>
<accession>A0A4R0R0F6</accession>
<feature type="region of interest" description="Disordered" evidence="1">
    <location>
        <begin position="479"/>
        <end position="584"/>
    </location>
</feature>
<keyword evidence="3" id="KW-1185">Reference proteome</keyword>
<feature type="region of interest" description="Disordered" evidence="1">
    <location>
        <begin position="301"/>
        <end position="356"/>
    </location>
</feature>
<name>A0A4R0R0F6_9APHY</name>
<feature type="compositionally biased region" description="Low complexity" evidence="1">
    <location>
        <begin position="301"/>
        <end position="332"/>
    </location>
</feature>
<dbReference type="AlphaFoldDB" id="A0A4R0R0F6"/>
<dbReference type="OrthoDB" id="2658589at2759"/>